<reference evidence="2" key="1">
    <citation type="submission" date="2011-05" db="EMBL/GenBank/DDBJ databases">
        <authorList>
            <person name="Richards S.R."/>
            <person name="Qu J."/>
            <person name="Jiang H."/>
            <person name="Jhangiani S.N."/>
            <person name="Agravi P."/>
            <person name="Goodspeed R."/>
            <person name="Gross S."/>
            <person name="Mandapat C."/>
            <person name="Jackson L."/>
            <person name="Mathew T."/>
            <person name="Pu L."/>
            <person name="Thornton R."/>
            <person name="Saada N."/>
            <person name="Wilczek-Boney K.B."/>
            <person name="Lee S."/>
            <person name="Kovar C."/>
            <person name="Wu Y."/>
            <person name="Scherer S.E."/>
            <person name="Worley K.C."/>
            <person name="Muzny D.M."/>
            <person name="Gibbs R."/>
        </authorList>
    </citation>
    <scope>NUCLEOTIDE SEQUENCE</scope>
    <source>
        <strain evidence="2">Brora</strain>
    </source>
</reference>
<dbReference type="PANTHER" id="PTHR47326:SF1">
    <property type="entry name" value="HTH PSQ-TYPE DOMAIN-CONTAINING PROTEIN"/>
    <property type="match status" value="1"/>
</dbReference>
<dbReference type="Proteomes" id="UP000014500">
    <property type="component" value="Unassembled WGS sequence"/>
</dbReference>
<accession>T1INI0</accession>
<sequence length="194" mass="22849">MWYLQHPNFRSCILQWNFKCTAVYKCDFKRNRFDGAPPHYAKTTRQHLDMMFPGHWIGRGGPVAWPVRSPDLIPLDYFLWDHIKKIVYATEPATPDDLQRRIREACHNISLQTMMNVKQSIAYRAQLCIEKLMFAHYFDNFGEILAMLYHFLIGINALSLTVQKFQIEFCPFQGQSFLISQMSSLVNLIDHRSQ</sequence>
<reference evidence="1" key="2">
    <citation type="submission" date="2015-02" db="UniProtKB">
        <authorList>
            <consortium name="EnsemblMetazoa"/>
        </authorList>
    </citation>
    <scope>IDENTIFICATION</scope>
</reference>
<name>T1INI0_STRMM</name>
<dbReference type="PANTHER" id="PTHR47326">
    <property type="entry name" value="TRANSPOSABLE ELEMENT TC3 TRANSPOSASE-LIKE PROTEIN"/>
    <property type="match status" value="1"/>
</dbReference>
<organism evidence="1 2">
    <name type="scientific">Strigamia maritima</name>
    <name type="common">European centipede</name>
    <name type="synonym">Geophilus maritimus</name>
    <dbReference type="NCBI Taxonomy" id="126957"/>
    <lineage>
        <taxon>Eukaryota</taxon>
        <taxon>Metazoa</taxon>
        <taxon>Ecdysozoa</taxon>
        <taxon>Arthropoda</taxon>
        <taxon>Myriapoda</taxon>
        <taxon>Chilopoda</taxon>
        <taxon>Pleurostigmophora</taxon>
        <taxon>Geophilomorpha</taxon>
        <taxon>Linotaeniidae</taxon>
        <taxon>Strigamia</taxon>
    </lineage>
</organism>
<dbReference type="InterPro" id="IPR036397">
    <property type="entry name" value="RNaseH_sf"/>
</dbReference>
<dbReference type="EnsemblMetazoa" id="SMAR002559-RA">
    <property type="protein sequence ID" value="SMAR002559-PA"/>
    <property type="gene ID" value="SMAR002559"/>
</dbReference>
<protein>
    <recommendedName>
        <fullName evidence="3">Tc1-like transposase DDE domain-containing protein</fullName>
    </recommendedName>
</protein>
<dbReference type="HOGENOM" id="CLU_1405772_0_0_1"/>
<dbReference type="PhylomeDB" id="T1INI0"/>
<evidence type="ECO:0008006" key="3">
    <source>
        <dbReference type="Google" id="ProtNLM"/>
    </source>
</evidence>
<dbReference type="STRING" id="126957.T1INI0"/>
<dbReference type="Gene3D" id="3.30.420.10">
    <property type="entry name" value="Ribonuclease H-like superfamily/Ribonuclease H"/>
    <property type="match status" value="1"/>
</dbReference>
<evidence type="ECO:0000313" key="2">
    <source>
        <dbReference type="Proteomes" id="UP000014500"/>
    </source>
</evidence>
<keyword evidence="2" id="KW-1185">Reference proteome</keyword>
<dbReference type="GO" id="GO:0003676">
    <property type="term" value="F:nucleic acid binding"/>
    <property type="evidence" value="ECO:0007669"/>
    <property type="project" value="InterPro"/>
</dbReference>
<evidence type="ECO:0000313" key="1">
    <source>
        <dbReference type="EnsemblMetazoa" id="SMAR002559-PA"/>
    </source>
</evidence>
<dbReference type="eggNOG" id="ENOG502S7BJ">
    <property type="taxonomic scope" value="Eukaryota"/>
</dbReference>
<proteinExistence type="predicted"/>
<dbReference type="EMBL" id="JH431176">
    <property type="status" value="NOT_ANNOTATED_CDS"/>
    <property type="molecule type" value="Genomic_DNA"/>
</dbReference>
<dbReference type="AlphaFoldDB" id="T1INI0"/>